<dbReference type="PANTHER" id="PTHR21599">
    <property type="entry name" value="GLYCERATE KINASE"/>
    <property type="match status" value="1"/>
</dbReference>
<evidence type="ECO:0000256" key="4">
    <source>
        <dbReference type="PIRNR" id="PIRNR006078"/>
    </source>
</evidence>
<dbReference type="NCBIfam" id="TIGR00045">
    <property type="entry name" value="glycerate kinase"/>
    <property type="match status" value="1"/>
</dbReference>
<keyword evidence="2 4" id="KW-0808">Transferase</keyword>
<dbReference type="Gene3D" id="3.90.1510.10">
    <property type="entry name" value="Glycerate kinase, domain 2"/>
    <property type="match status" value="1"/>
</dbReference>
<keyword evidence="3 4" id="KW-0418">Kinase</keyword>
<protein>
    <submittedName>
        <fullName evidence="5">Glycerate 3-kinase</fullName>
        <ecNumber evidence="5">2.7.1.31</ecNumber>
    </submittedName>
</protein>
<accession>A0A9X1V942</accession>
<dbReference type="PIRSF" id="PIRSF006078">
    <property type="entry name" value="GlxK"/>
    <property type="match status" value="1"/>
</dbReference>
<evidence type="ECO:0000256" key="3">
    <source>
        <dbReference type="ARBA" id="ARBA00022777"/>
    </source>
</evidence>
<dbReference type="InterPro" id="IPR018197">
    <property type="entry name" value="Glycerate_kinase_RE-like"/>
</dbReference>
<dbReference type="EMBL" id="JALBUF010000008">
    <property type="protein sequence ID" value="MCI0184051.1"/>
    <property type="molecule type" value="Genomic_DNA"/>
</dbReference>
<sequence>MASGVKKAAPDSIIDMLPIADGGEGTMDCMIEAVGGHIVTVSIHDPLGNARDARYGLLVDGTVVIEAAEANGLELIERDERNPLLMNTVGVGELIVHALDAGHTSFIIGIGGSGTNDAGIGMLYALGVRLLDVNGNELEPLPLSLSQLFTLDCSQLHPNLRLTTMHIATDVSNPLCGEQGATAIFGPQKGVRSEWIDSLDQGFRQLSVVIDRQFGISTADMPGAGAAGGMGAAFVGVLGAKLGRGIDIILEMTDFNRRAKAADLIFTGEGKTDTQTLQGKAVYGVVVRAKTLGTPVICVSGSYGSDVEDLYDMGLDAMLSIVPGPVSLEQSLLHAKAYIVQTCFQAMRIFLAGQRQ</sequence>
<evidence type="ECO:0000313" key="5">
    <source>
        <dbReference type="EMBL" id="MCI0184051.1"/>
    </source>
</evidence>
<dbReference type="GO" id="GO:0031388">
    <property type="term" value="P:organic acid phosphorylation"/>
    <property type="evidence" value="ECO:0007669"/>
    <property type="project" value="UniProtKB-UniRule"/>
</dbReference>
<comment type="similarity">
    <text evidence="1 4">Belongs to the glycerate kinase type-1 family.</text>
</comment>
<gene>
    <name evidence="5" type="primary">glxK</name>
    <name evidence="5" type="ORF">MM817_02346</name>
</gene>
<dbReference type="Pfam" id="PF02595">
    <property type="entry name" value="Gly_kinase"/>
    <property type="match status" value="1"/>
</dbReference>
<keyword evidence="6" id="KW-1185">Reference proteome</keyword>
<dbReference type="InterPro" id="IPR018193">
    <property type="entry name" value="Glyc_kinase_flavodox-like_fold"/>
</dbReference>
<dbReference type="Proteomes" id="UP001139263">
    <property type="component" value="Unassembled WGS sequence"/>
</dbReference>
<evidence type="ECO:0000313" key="6">
    <source>
        <dbReference type="Proteomes" id="UP001139263"/>
    </source>
</evidence>
<organism evidence="5 6">
    <name type="scientific">Sulfoacidibacillus ferrooxidans</name>
    <dbReference type="NCBI Taxonomy" id="2005001"/>
    <lineage>
        <taxon>Bacteria</taxon>
        <taxon>Bacillati</taxon>
        <taxon>Bacillota</taxon>
        <taxon>Bacilli</taxon>
        <taxon>Bacillales</taxon>
        <taxon>Alicyclobacillaceae</taxon>
        <taxon>Sulfoacidibacillus</taxon>
    </lineage>
</organism>
<evidence type="ECO:0000256" key="1">
    <source>
        <dbReference type="ARBA" id="ARBA00006284"/>
    </source>
</evidence>
<reference evidence="5" key="1">
    <citation type="submission" date="2022-03" db="EMBL/GenBank/DDBJ databases">
        <title>Draft Genome Sequence of Firmicute Strain S0AB, a Heterotrophic Iron/Sulfur-Oxidizing Extreme Acidophile.</title>
        <authorList>
            <person name="Vergara E."/>
            <person name="Pakostova E."/>
            <person name="Johnson D.B."/>
            <person name="Holmes D.S."/>
        </authorList>
    </citation>
    <scope>NUCLEOTIDE SEQUENCE</scope>
    <source>
        <strain evidence="5">S0AB</strain>
    </source>
</reference>
<dbReference type="InterPro" id="IPR004381">
    <property type="entry name" value="Glycerate_kinase"/>
</dbReference>
<dbReference type="EC" id="2.7.1.31" evidence="5"/>
<proteinExistence type="inferred from homology"/>
<dbReference type="InterPro" id="IPR036129">
    <property type="entry name" value="Glycerate_kinase_sf"/>
</dbReference>
<evidence type="ECO:0000256" key="2">
    <source>
        <dbReference type="ARBA" id="ARBA00022679"/>
    </source>
</evidence>
<dbReference type="SUPFAM" id="SSF110738">
    <property type="entry name" value="Glycerate kinase I"/>
    <property type="match status" value="1"/>
</dbReference>
<dbReference type="Gene3D" id="3.40.50.10350">
    <property type="entry name" value="Glycerate kinase, domain 1"/>
    <property type="match status" value="1"/>
</dbReference>
<dbReference type="GO" id="GO:0008887">
    <property type="term" value="F:glycerate kinase activity"/>
    <property type="evidence" value="ECO:0007669"/>
    <property type="project" value="UniProtKB-UniRule"/>
</dbReference>
<dbReference type="AlphaFoldDB" id="A0A9X1V942"/>
<dbReference type="PANTHER" id="PTHR21599:SF0">
    <property type="entry name" value="GLYCERATE KINASE"/>
    <property type="match status" value="1"/>
</dbReference>
<name>A0A9X1V942_9BACL</name>
<comment type="caution">
    <text evidence="5">The sequence shown here is derived from an EMBL/GenBank/DDBJ whole genome shotgun (WGS) entry which is preliminary data.</text>
</comment>